<accession>A0A0C3EBJ8</accession>
<feature type="non-terminal residue" evidence="1">
    <location>
        <position position="60"/>
    </location>
</feature>
<evidence type="ECO:0000313" key="1">
    <source>
        <dbReference type="EMBL" id="KIM65341.1"/>
    </source>
</evidence>
<name>A0A0C3EBJ8_9AGAM</name>
<reference evidence="2" key="2">
    <citation type="submission" date="2015-01" db="EMBL/GenBank/DDBJ databases">
        <title>Evolutionary Origins and Diversification of the Mycorrhizal Mutualists.</title>
        <authorList>
            <consortium name="DOE Joint Genome Institute"/>
            <consortium name="Mycorrhizal Genomics Consortium"/>
            <person name="Kohler A."/>
            <person name="Kuo A."/>
            <person name="Nagy L.G."/>
            <person name="Floudas D."/>
            <person name="Copeland A."/>
            <person name="Barry K.W."/>
            <person name="Cichocki N."/>
            <person name="Veneault-Fourrey C."/>
            <person name="LaButti K."/>
            <person name="Lindquist E.A."/>
            <person name="Lipzen A."/>
            <person name="Lundell T."/>
            <person name="Morin E."/>
            <person name="Murat C."/>
            <person name="Riley R."/>
            <person name="Ohm R."/>
            <person name="Sun H."/>
            <person name="Tunlid A."/>
            <person name="Henrissat B."/>
            <person name="Grigoriev I.V."/>
            <person name="Hibbett D.S."/>
            <person name="Martin F."/>
        </authorList>
    </citation>
    <scope>NUCLEOTIDE SEQUENCE [LARGE SCALE GENOMIC DNA]</scope>
    <source>
        <strain evidence="2">Foug A</strain>
    </source>
</reference>
<gene>
    <name evidence="1" type="ORF">SCLCIDRAFT_38991</name>
</gene>
<protein>
    <submittedName>
        <fullName evidence="1">Uncharacterized protein</fullName>
    </submittedName>
</protein>
<sequence>MRPAATKADIPSTHDVSTFIHNSFIDFFWQLKTNIQSNAAGRVLTTMDLWSVNQTKAAFF</sequence>
<dbReference type="InParanoid" id="A0A0C3EBJ8"/>
<keyword evidence="2" id="KW-1185">Reference proteome</keyword>
<dbReference type="OrthoDB" id="3157803at2759"/>
<evidence type="ECO:0000313" key="2">
    <source>
        <dbReference type="Proteomes" id="UP000053989"/>
    </source>
</evidence>
<dbReference type="AlphaFoldDB" id="A0A0C3EBJ8"/>
<dbReference type="EMBL" id="KN822023">
    <property type="protein sequence ID" value="KIM65341.1"/>
    <property type="molecule type" value="Genomic_DNA"/>
</dbReference>
<dbReference type="HOGENOM" id="CLU_2856070_0_0_1"/>
<proteinExistence type="predicted"/>
<dbReference type="Proteomes" id="UP000053989">
    <property type="component" value="Unassembled WGS sequence"/>
</dbReference>
<organism evidence="1 2">
    <name type="scientific">Scleroderma citrinum Foug A</name>
    <dbReference type="NCBI Taxonomy" id="1036808"/>
    <lineage>
        <taxon>Eukaryota</taxon>
        <taxon>Fungi</taxon>
        <taxon>Dikarya</taxon>
        <taxon>Basidiomycota</taxon>
        <taxon>Agaricomycotina</taxon>
        <taxon>Agaricomycetes</taxon>
        <taxon>Agaricomycetidae</taxon>
        <taxon>Boletales</taxon>
        <taxon>Sclerodermatineae</taxon>
        <taxon>Sclerodermataceae</taxon>
        <taxon>Scleroderma</taxon>
    </lineage>
</organism>
<reference evidence="1 2" key="1">
    <citation type="submission" date="2014-04" db="EMBL/GenBank/DDBJ databases">
        <authorList>
            <consortium name="DOE Joint Genome Institute"/>
            <person name="Kuo A."/>
            <person name="Kohler A."/>
            <person name="Nagy L.G."/>
            <person name="Floudas D."/>
            <person name="Copeland A."/>
            <person name="Barry K.W."/>
            <person name="Cichocki N."/>
            <person name="Veneault-Fourrey C."/>
            <person name="LaButti K."/>
            <person name="Lindquist E.A."/>
            <person name="Lipzen A."/>
            <person name="Lundell T."/>
            <person name="Morin E."/>
            <person name="Murat C."/>
            <person name="Sun H."/>
            <person name="Tunlid A."/>
            <person name="Henrissat B."/>
            <person name="Grigoriev I.V."/>
            <person name="Hibbett D.S."/>
            <person name="Martin F."/>
            <person name="Nordberg H.P."/>
            <person name="Cantor M.N."/>
            <person name="Hua S.X."/>
        </authorList>
    </citation>
    <scope>NUCLEOTIDE SEQUENCE [LARGE SCALE GENOMIC DNA]</scope>
    <source>
        <strain evidence="1 2">Foug A</strain>
    </source>
</reference>